<proteinExistence type="predicted"/>
<gene>
    <name evidence="1" type="ORF">SAMN06295998_11714</name>
</gene>
<accession>A0A1W2DR70</accession>
<sequence length="84" mass="9076">MFLAQRQAKSAPSYGQSGLLIYYYVNNSMAATEPCKHGVARAMSPFGQNGQGQDAPGLGVAMNRKHEHVFSIFFLHAGQQCSAV</sequence>
<dbReference type="EMBL" id="FWYD01000017">
    <property type="protein sequence ID" value="SMC99903.1"/>
    <property type="molecule type" value="Genomic_DNA"/>
</dbReference>
<dbReference type="AlphaFoldDB" id="A0A1W2DR70"/>
<evidence type="ECO:0000313" key="1">
    <source>
        <dbReference type="EMBL" id="SMC99903.1"/>
    </source>
</evidence>
<name>A0A1W2DR70_9RHOB</name>
<keyword evidence="2" id="KW-1185">Reference proteome</keyword>
<dbReference type="STRING" id="1387277.SAMN06295998_11714"/>
<protein>
    <submittedName>
        <fullName evidence="1">Uncharacterized protein</fullName>
    </submittedName>
</protein>
<evidence type="ECO:0000313" key="2">
    <source>
        <dbReference type="Proteomes" id="UP000192330"/>
    </source>
</evidence>
<reference evidence="1 2" key="1">
    <citation type="submission" date="2017-04" db="EMBL/GenBank/DDBJ databases">
        <authorList>
            <person name="Afonso C.L."/>
            <person name="Miller P.J."/>
            <person name="Scott M.A."/>
            <person name="Spackman E."/>
            <person name="Goraichik I."/>
            <person name="Dimitrov K.M."/>
            <person name="Suarez D.L."/>
            <person name="Swayne D.E."/>
        </authorList>
    </citation>
    <scope>NUCLEOTIDE SEQUENCE [LARGE SCALE GENOMIC DNA]</scope>
    <source>
        <strain evidence="1 2">CGMCC 1.12644</strain>
    </source>
</reference>
<organism evidence="1 2">
    <name type="scientific">Primorskyibacter flagellatus</name>
    <dbReference type="NCBI Taxonomy" id="1387277"/>
    <lineage>
        <taxon>Bacteria</taxon>
        <taxon>Pseudomonadati</taxon>
        <taxon>Pseudomonadota</taxon>
        <taxon>Alphaproteobacteria</taxon>
        <taxon>Rhodobacterales</taxon>
        <taxon>Roseobacteraceae</taxon>
        <taxon>Primorskyibacter</taxon>
    </lineage>
</organism>
<dbReference type="Proteomes" id="UP000192330">
    <property type="component" value="Unassembled WGS sequence"/>
</dbReference>